<feature type="repeat" description="TPR" evidence="1">
    <location>
        <begin position="1436"/>
        <end position="1469"/>
    </location>
</feature>
<feature type="repeat" description="TPR" evidence="1">
    <location>
        <begin position="1135"/>
        <end position="1168"/>
    </location>
</feature>
<name>A0ABM4CMU2_HYDVU</name>
<feature type="repeat" description="TPR" evidence="1">
    <location>
        <begin position="1393"/>
        <end position="1426"/>
    </location>
</feature>
<dbReference type="Gene3D" id="1.10.357.170">
    <property type="match status" value="1"/>
</dbReference>
<feature type="repeat" description="TPR" evidence="1">
    <location>
        <begin position="1350"/>
        <end position="1383"/>
    </location>
</feature>
<dbReference type="InterPro" id="IPR011990">
    <property type="entry name" value="TPR-like_helical_dom_sf"/>
</dbReference>
<accession>A0ABM4CMU2</accession>
<dbReference type="PROSITE" id="PS50005">
    <property type="entry name" value="TPR"/>
    <property type="match status" value="14"/>
</dbReference>
<evidence type="ECO:0000313" key="2">
    <source>
        <dbReference type="Proteomes" id="UP001652625"/>
    </source>
</evidence>
<feature type="repeat" description="TPR" evidence="1">
    <location>
        <begin position="1608"/>
        <end position="1641"/>
    </location>
</feature>
<feature type="repeat" description="TPR" evidence="1">
    <location>
        <begin position="1522"/>
        <end position="1555"/>
    </location>
</feature>
<dbReference type="InterPro" id="IPR019734">
    <property type="entry name" value="TPR_rpt"/>
</dbReference>
<protein>
    <submittedName>
        <fullName evidence="3">Uncharacterized protein LOC105847986 isoform X2</fullName>
    </submittedName>
</protein>
<dbReference type="SUPFAM" id="SSF48452">
    <property type="entry name" value="TPR-like"/>
    <property type="match status" value="4"/>
</dbReference>
<dbReference type="PROSITE" id="PS50293">
    <property type="entry name" value="TPR_REGION"/>
    <property type="match status" value="4"/>
</dbReference>
<dbReference type="PANTHER" id="PTHR19959:SF119">
    <property type="entry name" value="FUNGAL LIPASE-LIKE DOMAIN-CONTAINING PROTEIN"/>
    <property type="match status" value="1"/>
</dbReference>
<dbReference type="PANTHER" id="PTHR19959">
    <property type="entry name" value="KINESIN LIGHT CHAIN"/>
    <property type="match status" value="1"/>
</dbReference>
<dbReference type="GeneID" id="105847986"/>
<feature type="repeat" description="TPR" evidence="1">
    <location>
        <begin position="1694"/>
        <end position="1727"/>
    </location>
</feature>
<dbReference type="Pfam" id="PF13424">
    <property type="entry name" value="TPR_12"/>
    <property type="match status" value="8"/>
</dbReference>
<proteinExistence type="predicted"/>
<dbReference type="Pfam" id="PF13181">
    <property type="entry name" value="TPR_8"/>
    <property type="match status" value="1"/>
</dbReference>
<gene>
    <name evidence="3" type="primary">LOC105847986</name>
</gene>
<feature type="repeat" description="TPR" evidence="1">
    <location>
        <begin position="1221"/>
        <end position="1254"/>
    </location>
</feature>
<dbReference type="SMART" id="SM00028">
    <property type="entry name" value="TPR"/>
    <property type="match status" value="21"/>
</dbReference>
<feature type="repeat" description="TPR" evidence="1">
    <location>
        <begin position="1264"/>
        <end position="1297"/>
    </location>
</feature>
<dbReference type="InterPro" id="IPR006597">
    <property type="entry name" value="Sel1-like"/>
</dbReference>
<feature type="repeat" description="TPR" evidence="1">
    <location>
        <begin position="1479"/>
        <end position="1512"/>
    </location>
</feature>
<dbReference type="Pfam" id="PF13374">
    <property type="entry name" value="TPR_10"/>
    <property type="match status" value="1"/>
</dbReference>
<dbReference type="RefSeq" id="XP_065663136.1">
    <property type="nucleotide sequence ID" value="XM_065807064.1"/>
</dbReference>
<reference evidence="3" key="1">
    <citation type="submission" date="2025-08" db="UniProtKB">
        <authorList>
            <consortium name="RefSeq"/>
        </authorList>
    </citation>
    <scope>IDENTIFICATION</scope>
</reference>
<keyword evidence="2" id="KW-1185">Reference proteome</keyword>
<dbReference type="SMART" id="SM00671">
    <property type="entry name" value="SEL1"/>
    <property type="match status" value="7"/>
</dbReference>
<sequence length="1767" mass="204640">METKWKDLKVNLHYMYSKDNIDCYVNNIIKYKLGGFKRNEHGSEYKFLLNNKFGVGTNSYYVLYSGAIDIANKLPLNFLFEKSKQPANEKEDDCKDVFDEIIPIMFSKTNCKVKILFSYNDTGIHWVIGEIVLDKNNDNVSAVIYTHDPYGGGKISKKHFSILDVCLKKTLKNSGWQVTSVTSLPSPFTNARQTIADKTSCGIIVAHELVKRIINNSLTISSPFPQGAEQLRLSQLIFLKEHLGEDNPNYQLFKQQVSLVETCFEDNLSTTHLQCIARPTIEERLTIEELREKVNKVVNSEELNNVKVDQLKQLLKEQYKLFIHQLAYKNSLEELKDLVIVLNDLGYFTIKLGELSGELEYYNEAAVFYQYVITILDERLNKKLISKENKNEFIKQEKINPHQQLTHIQLLIFLRIGGNLERTPVIQDEVQTNKHMLLALRNKVDKVIQKIEDYYQQKKTNFQNEIENYQELYVSTAKALFEDIANEMKRFLFKLYSDSEQQISVEAPCKYSVVGLGSMALKQMTPYSDLEFAILTENEDWKKSGDPKVKAYFENLSHLVNFKIINLGESIIPKSKYGIDMEHLVHRAVNFDLGGKTPLGRIDKDKPYELIKTVEWMMHYVRNEEDKAIHIDKNLPYILENVCYVYGEKKLFNDYQCKVSDFLHNKIEDKKYGTLRNCEIRAIKLLVEEAKEIDYSKVNLMSTPPISDTKESLKGSDKPKGDLGLLHPKLFDNQGRLFEVKKDIYRLLDRLVYNLGLYYGIEGASNWDTVDKLVKQKFITIEAAVNLKTALTFATTLRLKTYSYHNAQQEDMSIFVRPAETESEIKEQAKRIFHLTKKHLIEGGGLFQYFYTALPLYEKLEVFCSKHKTLNDVEKKTFFLDNVFYENDFATKGFIYYRLAQYDKAQNNLEKALNNLNDNLKVRVILGHIYNSFGNADQAIEQYEYCLVKQTSVNQDQLNPDVAVFLLNLGLSYNAKGQFEQAIKYYNECLEMQKLIYQDEFNPNVADTLNNLGSAFYGKGEFDEAIKYYENSLKMRKLVYQDQTHPSVANSLNNLVVAYRAKGQYDQAIEYFEMIQEFYKLSYREEPHFHVAASLHNLGTVYNCKEQYDEGIACFKKSLETFKIIYKKKPHPKVADSLNSLGSAYHVKGQHDQAIRYFKESLEMQNIIYKKQPNPSIAISFNNLGSAFYAKGQYDEAIKYFNDGLEMRKLIYLDKYHPAVADSLNNLGAAHNAKGEYVQAVKYYETSLEINKFIYKEEPHSNIANCLNNLGNVYNANGQLDQAIKYYKESLEILKLIYKVESHSNVAGLLNNLGILYNAKKQHDQAISYYKESLEMYKLIYDEEPHTNVADSLNNLGNAYNSKGNYDQAFCYYKESLKIYEKIYNAKPHPNIAASLNNLGNIYNAKENFDQAIKHLKRSLNMKKVIYKDQFHPSVADSLNNIGFAYGAKGEYDRAIKCYEESLNIYKFIYKKGYNSNIADSLNNLGNVYYDKIQYDQAISCYKESLEIYKAVYYKEPHLDIVESLNNLGNVFNSQGHYDQAIKYFEESLDMQKQIYKDQSHLSIARSQNNLALVHCAIKQYVQAIKYFEESLQIYKLIYKKDPNLSVADTLNNIGTAFRAIRQYDHAIKYYEESLDIKKLIFKGQPQISVARSLNNLGLAYCDKEQHDQAISYHEESIEIYKLLHKGEIHPNVADSYNFLGNVYNAKGQYDQAIKYHRQAWQIISVFQDHPYANDIKTSLTKTAELYAKKHSLNPQEVINKNISLPK</sequence>
<feature type="repeat" description="TPR" evidence="1">
    <location>
        <begin position="963"/>
        <end position="996"/>
    </location>
</feature>
<feature type="repeat" description="TPR" evidence="1">
    <location>
        <begin position="1178"/>
        <end position="1211"/>
    </location>
</feature>
<evidence type="ECO:0000313" key="3">
    <source>
        <dbReference type="RefSeq" id="XP_065663136.1"/>
    </source>
</evidence>
<evidence type="ECO:0000256" key="1">
    <source>
        <dbReference type="PROSITE-ProRule" id="PRU00339"/>
    </source>
</evidence>
<organism evidence="2 3">
    <name type="scientific">Hydra vulgaris</name>
    <name type="common">Hydra</name>
    <name type="synonym">Hydra attenuata</name>
    <dbReference type="NCBI Taxonomy" id="6087"/>
    <lineage>
        <taxon>Eukaryota</taxon>
        <taxon>Metazoa</taxon>
        <taxon>Cnidaria</taxon>
        <taxon>Hydrozoa</taxon>
        <taxon>Hydroidolina</taxon>
        <taxon>Anthoathecata</taxon>
        <taxon>Aplanulata</taxon>
        <taxon>Hydridae</taxon>
        <taxon>Hydra</taxon>
    </lineage>
</organism>
<dbReference type="Proteomes" id="UP001652625">
    <property type="component" value="Chromosome 10"/>
</dbReference>
<feature type="repeat" description="TPR" evidence="1">
    <location>
        <begin position="1006"/>
        <end position="1039"/>
    </location>
</feature>
<keyword evidence="1" id="KW-0802">TPR repeat</keyword>
<dbReference type="Gene3D" id="1.25.40.10">
    <property type="entry name" value="Tetratricopeptide repeat domain"/>
    <property type="match status" value="6"/>
</dbReference>
<feature type="repeat" description="TPR" evidence="1">
    <location>
        <begin position="1307"/>
        <end position="1340"/>
    </location>
</feature>